<evidence type="ECO:0000256" key="3">
    <source>
        <dbReference type="ARBA" id="ARBA00023008"/>
    </source>
</evidence>
<evidence type="ECO:0000313" key="8">
    <source>
        <dbReference type="RefSeq" id="XP_018432754.1"/>
    </source>
</evidence>
<keyword evidence="3" id="KW-0186">Copper</keyword>
<keyword evidence="7" id="KW-1185">Reference proteome</keyword>
<keyword evidence="1" id="KW-0336">GPI-anchor</keyword>
<reference evidence="8" key="2">
    <citation type="submission" date="2025-08" db="UniProtKB">
        <authorList>
            <consortium name="RefSeq"/>
        </authorList>
    </citation>
    <scope>IDENTIFICATION</scope>
    <source>
        <tissue evidence="8">Leaf</tissue>
    </source>
</reference>
<accession>A0A6J0JD05</accession>
<evidence type="ECO:0000313" key="7">
    <source>
        <dbReference type="Proteomes" id="UP000504610"/>
    </source>
</evidence>
<dbReference type="AlphaFoldDB" id="A0A6J0JD05"/>
<feature type="signal peptide" evidence="5">
    <location>
        <begin position="1"/>
        <end position="34"/>
    </location>
</feature>
<keyword evidence="1" id="KW-0472">Membrane</keyword>
<dbReference type="SUPFAM" id="SSF49503">
    <property type="entry name" value="Cupredoxins"/>
    <property type="match status" value="1"/>
</dbReference>
<proteinExistence type="predicted"/>
<evidence type="ECO:0000256" key="1">
    <source>
        <dbReference type="ARBA" id="ARBA00022622"/>
    </source>
</evidence>
<dbReference type="OrthoDB" id="687943at2759"/>
<dbReference type="PROSITE" id="PS51485">
    <property type="entry name" value="PHYTOCYANIN"/>
    <property type="match status" value="1"/>
</dbReference>
<organism evidence="7 8">
    <name type="scientific">Raphanus sativus</name>
    <name type="common">Radish</name>
    <name type="synonym">Raphanus raphanistrum var. sativus</name>
    <dbReference type="NCBI Taxonomy" id="3726"/>
    <lineage>
        <taxon>Eukaryota</taxon>
        <taxon>Viridiplantae</taxon>
        <taxon>Streptophyta</taxon>
        <taxon>Embryophyta</taxon>
        <taxon>Tracheophyta</taxon>
        <taxon>Spermatophyta</taxon>
        <taxon>Magnoliopsida</taxon>
        <taxon>eudicotyledons</taxon>
        <taxon>Gunneridae</taxon>
        <taxon>Pentapetalae</taxon>
        <taxon>rosids</taxon>
        <taxon>malvids</taxon>
        <taxon>Brassicales</taxon>
        <taxon>Brassicaceae</taxon>
        <taxon>Brassiceae</taxon>
        <taxon>Raphanus</taxon>
    </lineage>
</organism>
<dbReference type="GO" id="GO:0098552">
    <property type="term" value="C:side of membrane"/>
    <property type="evidence" value="ECO:0007669"/>
    <property type="project" value="UniProtKB-KW"/>
</dbReference>
<evidence type="ECO:0000256" key="5">
    <source>
        <dbReference type="SAM" id="SignalP"/>
    </source>
</evidence>
<dbReference type="GeneID" id="108805256"/>
<gene>
    <name evidence="8" type="primary">LOC108805256</name>
</gene>
<dbReference type="GO" id="GO:0009055">
    <property type="term" value="F:electron transfer activity"/>
    <property type="evidence" value="ECO:0007669"/>
    <property type="project" value="InterPro"/>
</dbReference>
<dbReference type="CDD" id="cd04216">
    <property type="entry name" value="Phytocyanin"/>
    <property type="match status" value="1"/>
</dbReference>
<keyword evidence="1" id="KW-0449">Lipoprotein</keyword>
<keyword evidence="2" id="KW-0479">Metal-binding</keyword>
<feature type="chain" id="PRO_5026742430" evidence="5">
    <location>
        <begin position="35"/>
        <end position="134"/>
    </location>
</feature>
<dbReference type="GO" id="GO:0046872">
    <property type="term" value="F:metal ion binding"/>
    <property type="evidence" value="ECO:0007669"/>
    <property type="project" value="UniProtKB-KW"/>
</dbReference>
<keyword evidence="4" id="KW-0325">Glycoprotein</keyword>
<dbReference type="Pfam" id="PF02298">
    <property type="entry name" value="Cu_bind_like"/>
    <property type="match status" value="1"/>
</dbReference>
<dbReference type="RefSeq" id="XP_018432754.1">
    <property type="nucleotide sequence ID" value="XM_018577252.2"/>
</dbReference>
<evidence type="ECO:0000256" key="2">
    <source>
        <dbReference type="ARBA" id="ARBA00022723"/>
    </source>
</evidence>
<dbReference type="FunFam" id="2.60.40.420:FF:000003">
    <property type="entry name" value="Blue copper"/>
    <property type="match status" value="1"/>
</dbReference>
<dbReference type="PANTHER" id="PTHR33021:SF171">
    <property type="entry name" value="BLUE COPPER-BINDING PROTEIN-LIKE"/>
    <property type="match status" value="1"/>
</dbReference>
<name>A0A6J0JD05_RAPSA</name>
<dbReference type="KEGG" id="rsz:108805256"/>
<feature type="domain" description="Phytocyanin" evidence="6">
    <location>
        <begin position="35"/>
        <end position="134"/>
    </location>
</feature>
<dbReference type="Proteomes" id="UP000504610">
    <property type="component" value="Chromosome 5"/>
</dbReference>
<dbReference type="InterPro" id="IPR003245">
    <property type="entry name" value="Phytocyanin_dom"/>
</dbReference>
<dbReference type="PANTHER" id="PTHR33021">
    <property type="entry name" value="BLUE COPPER PROTEIN"/>
    <property type="match status" value="1"/>
</dbReference>
<evidence type="ECO:0000259" key="6">
    <source>
        <dbReference type="PROSITE" id="PS51485"/>
    </source>
</evidence>
<sequence length="134" mass="15005">MLRLITVQQGSWFSSLMIFSAICSLSSLMLKSEGTNHTVGDSSGWDLMTNYTNWTQGREFHVGDVLVFNYNVDQHNVMQVNSTAYADCGRDNYISLFTKGNDSIIMSEVGEHCFICAMYDHCENGQKLSINVAP</sequence>
<dbReference type="InterPro" id="IPR008972">
    <property type="entry name" value="Cupredoxin"/>
</dbReference>
<dbReference type="GO" id="GO:0005886">
    <property type="term" value="C:plasma membrane"/>
    <property type="evidence" value="ECO:0007669"/>
    <property type="project" value="TreeGrafter"/>
</dbReference>
<protein>
    <submittedName>
        <fullName evidence="8">Mavicyanin</fullName>
    </submittedName>
</protein>
<evidence type="ECO:0000256" key="4">
    <source>
        <dbReference type="ARBA" id="ARBA00023180"/>
    </source>
</evidence>
<dbReference type="InterPro" id="IPR039391">
    <property type="entry name" value="Phytocyanin-like"/>
</dbReference>
<reference evidence="7" key="1">
    <citation type="journal article" date="2019" name="Database">
        <title>The radish genome database (RadishGD): an integrated information resource for radish genomics.</title>
        <authorList>
            <person name="Yu H.J."/>
            <person name="Baek S."/>
            <person name="Lee Y.J."/>
            <person name="Cho A."/>
            <person name="Mun J.H."/>
        </authorList>
    </citation>
    <scope>NUCLEOTIDE SEQUENCE [LARGE SCALE GENOMIC DNA]</scope>
    <source>
        <strain evidence="7">cv. WK10039</strain>
    </source>
</reference>
<keyword evidence="5" id="KW-0732">Signal</keyword>
<dbReference type="Gene3D" id="2.60.40.420">
    <property type="entry name" value="Cupredoxins - blue copper proteins"/>
    <property type="match status" value="1"/>
</dbReference>